<dbReference type="EMBL" id="FMSP01000003">
    <property type="protein sequence ID" value="SCV68473.1"/>
    <property type="molecule type" value="Genomic_DNA"/>
</dbReference>
<dbReference type="Proteomes" id="UP000198372">
    <property type="component" value="Unassembled WGS sequence"/>
</dbReference>
<feature type="compositionally biased region" description="Basic and acidic residues" evidence="1">
    <location>
        <begin position="163"/>
        <end position="185"/>
    </location>
</feature>
<feature type="compositionally biased region" description="Low complexity" evidence="1">
    <location>
        <begin position="16"/>
        <end position="25"/>
    </location>
</feature>
<feature type="compositionally biased region" description="Basic and acidic residues" evidence="1">
    <location>
        <begin position="194"/>
        <end position="210"/>
    </location>
</feature>
<gene>
    <name evidence="3" type="ORF">BQ2448_594</name>
</gene>
<evidence type="ECO:0000313" key="3">
    <source>
        <dbReference type="EMBL" id="SCV68473.1"/>
    </source>
</evidence>
<evidence type="ECO:0000256" key="1">
    <source>
        <dbReference type="SAM" id="MobiDB-lite"/>
    </source>
</evidence>
<feature type="compositionally biased region" description="Low complexity" evidence="1">
    <location>
        <begin position="71"/>
        <end position="87"/>
    </location>
</feature>
<feature type="region of interest" description="Disordered" evidence="1">
    <location>
        <begin position="1"/>
        <end position="87"/>
    </location>
</feature>
<protein>
    <submittedName>
        <fullName evidence="3">BQ2448_594 protein</fullName>
    </submittedName>
</protein>
<dbReference type="InterPro" id="IPR003018">
    <property type="entry name" value="GAF"/>
</dbReference>
<organism evidence="3 4">
    <name type="scientific">Microbotryum intermedium</name>
    <dbReference type="NCBI Taxonomy" id="269621"/>
    <lineage>
        <taxon>Eukaryota</taxon>
        <taxon>Fungi</taxon>
        <taxon>Dikarya</taxon>
        <taxon>Basidiomycota</taxon>
        <taxon>Pucciniomycotina</taxon>
        <taxon>Microbotryomycetes</taxon>
        <taxon>Microbotryales</taxon>
        <taxon>Microbotryaceae</taxon>
        <taxon>Microbotryum</taxon>
    </lineage>
</organism>
<dbReference type="SUPFAM" id="SSF55781">
    <property type="entry name" value="GAF domain-like"/>
    <property type="match status" value="1"/>
</dbReference>
<dbReference type="PANTHER" id="PTHR43102:SF2">
    <property type="entry name" value="GAF DOMAIN-CONTAINING PROTEIN"/>
    <property type="match status" value="1"/>
</dbReference>
<keyword evidence="4" id="KW-1185">Reference proteome</keyword>
<reference evidence="4" key="1">
    <citation type="submission" date="2016-09" db="EMBL/GenBank/DDBJ databases">
        <authorList>
            <person name="Jeantristanb JTB J.-T."/>
            <person name="Ricardo R."/>
        </authorList>
    </citation>
    <scope>NUCLEOTIDE SEQUENCE [LARGE SCALE GENOMIC DNA]</scope>
</reference>
<feature type="compositionally biased region" description="Basic and acidic residues" evidence="1">
    <location>
        <begin position="49"/>
        <end position="58"/>
    </location>
</feature>
<feature type="domain" description="GAF" evidence="2">
    <location>
        <begin position="253"/>
        <end position="392"/>
    </location>
</feature>
<dbReference type="InterPro" id="IPR029016">
    <property type="entry name" value="GAF-like_dom_sf"/>
</dbReference>
<feature type="region of interest" description="Disordered" evidence="1">
    <location>
        <begin position="428"/>
        <end position="498"/>
    </location>
</feature>
<dbReference type="Pfam" id="PF01590">
    <property type="entry name" value="GAF"/>
    <property type="match status" value="1"/>
</dbReference>
<proteinExistence type="predicted"/>
<dbReference type="OrthoDB" id="21225at2759"/>
<dbReference type="PANTHER" id="PTHR43102">
    <property type="entry name" value="SLR1143 PROTEIN"/>
    <property type="match status" value="1"/>
</dbReference>
<feature type="region of interest" description="Disordered" evidence="1">
    <location>
        <begin position="138"/>
        <end position="225"/>
    </location>
</feature>
<dbReference type="AlphaFoldDB" id="A0A238F8X4"/>
<dbReference type="Gene3D" id="3.30.450.40">
    <property type="match status" value="1"/>
</dbReference>
<accession>A0A238F8X4</accession>
<name>A0A238F8X4_9BASI</name>
<sequence>MTVMAPARPTLDRRNSAASTSSTTGSSGGGATGGLRKAFGAVARRVSLNRRDPSDNKAHRVNKLPSIQYATNTSSNPRTSVSSRSDASSLNQSFVSSLAAPRSLLNSPSPASELPQTWFEWNKAYQIGLIDYNDPPPPPTSLWIGSENASPTGQYRAPLPVDEGARQRAVDNLDLLNHKPYERRGSVRVSPNTSRKETESDAEADSRRSVDPNAEDDLDSQPLDRTTPIVHEVHGDVGLLPPYPEDLATHPALLKLAQTAKKRFNTNGGTVSLLDQGSQVFLAEEGFHTRELPRQSTICSHTMLKAAATKSKEPLVVLDIANDWRFASNDFGQFTKGLYAAAPIMLPSAPGDSEEMQPCGIFCVIDSKPRGAFSEEDCQELERMAAAAAEEILKAAQDKSTARATTLKTKREAWRRSKLVRRVSEKTSLAAVEELSTPPTSPDMLQSRDGGHSLTATSLAAVERSDSSTSDILECSSDGTPSALASKRGSLADTTSDGGSVDLAFTDMTPTFGRRRGRLGVHAAASRVPPEIKSVLDLSTQLVAESLEIDFTYIAAIDLPKSSAPRVVGEKPMRLLSSHNLPIPAPLFNVDLHLEALTSHQQALLYTDPEFSGAEGEFSSGLLIKILTTDDVGYVLGAFTENPRRILNKQDFHFMKFFANDLDRQVAKL</sequence>
<dbReference type="STRING" id="269621.A0A238F8X4"/>
<evidence type="ECO:0000259" key="2">
    <source>
        <dbReference type="Pfam" id="PF01590"/>
    </source>
</evidence>
<evidence type="ECO:0000313" key="4">
    <source>
        <dbReference type="Proteomes" id="UP000198372"/>
    </source>
</evidence>